<name>A0A6J2KAH0_BOMMA</name>
<keyword evidence="1" id="KW-1185">Reference proteome</keyword>
<sequence length="232" mass="27068">MSIKDPNSKLTRWRLRLAEYNYDVQYKKGKANTNANALSRVQILHNNEVIPQPSTSDDYTALELSNITLPNTPLSNTDLQAILGPPITPETTTQPPTQNESTIDRMPEIDDAIDRQLKQFHIRKTPGNQYRFEDRSKGKTMIKDVWIPINDTKQQIIQFLKEHTIPDRTFHCYFHHEEFYPLFCEVFKTTFSNRGPKLIKCNTRVTLIENISEQTDLIRKYHEGKTIHRGIQ</sequence>
<gene>
    <name evidence="2" type="primary">LOC114248310</name>
</gene>
<dbReference type="KEGG" id="bman:114248310"/>
<dbReference type="GeneID" id="114248310"/>
<dbReference type="AlphaFoldDB" id="A0A6J2KAH0"/>
<dbReference type="OrthoDB" id="427924at2759"/>
<reference evidence="2" key="1">
    <citation type="submission" date="2025-08" db="UniProtKB">
        <authorList>
            <consortium name="RefSeq"/>
        </authorList>
    </citation>
    <scope>IDENTIFICATION</scope>
    <source>
        <tissue evidence="2">Silk gland</tissue>
    </source>
</reference>
<evidence type="ECO:0000313" key="1">
    <source>
        <dbReference type="Proteomes" id="UP000504629"/>
    </source>
</evidence>
<evidence type="ECO:0000313" key="2">
    <source>
        <dbReference type="RefSeq" id="XP_028037319.1"/>
    </source>
</evidence>
<accession>A0A6J2KAH0</accession>
<dbReference type="RefSeq" id="XP_028037319.1">
    <property type="nucleotide sequence ID" value="XM_028181518.1"/>
</dbReference>
<organism evidence="1 2">
    <name type="scientific">Bombyx mandarina</name>
    <name type="common">Wild silk moth</name>
    <name type="synonym">Wild silkworm</name>
    <dbReference type="NCBI Taxonomy" id="7092"/>
    <lineage>
        <taxon>Eukaryota</taxon>
        <taxon>Metazoa</taxon>
        <taxon>Ecdysozoa</taxon>
        <taxon>Arthropoda</taxon>
        <taxon>Hexapoda</taxon>
        <taxon>Insecta</taxon>
        <taxon>Pterygota</taxon>
        <taxon>Neoptera</taxon>
        <taxon>Endopterygota</taxon>
        <taxon>Lepidoptera</taxon>
        <taxon>Glossata</taxon>
        <taxon>Ditrysia</taxon>
        <taxon>Bombycoidea</taxon>
        <taxon>Bombycidae</taxon>
        <taxon>Bombycinae</taxon>
        <taxon>Bombyx</taxon>
    </lineage>
</organism>
<dbReference type="Proteomes" id="UP000504629">
    <property type="component" value="Unplaced"/>
</dbReference>
<proteinExistence type="predicted"/>
<protein>
    <submittedName>
        <fullName evidence="2">Uncharacterized protein LOC114248310</fullName>
    </submittedName>
</protein>